<reference evidence="2" key="2">
    <citation type="journal article" date="2024" name="Plant">
        <title>Genomic evolution and insights into agronomic trait innovations of Sesamum species.</title>
        <authorList>
            <person name="Miao H."/>
            <person name="Wang L."/>
            <person name="Qu L."/>
            <person name="Liu H."/>
            <person name="Sun Y."/>
            <person name="Le M."/>
            <person name="Wang Q."/>
            <person name="Wei S."/>
            <person name="Zheng Y."/>
            <person name="Lin W."/>
            <person name="Duan Y."/>
            <person name="Cao H."/>
            <person name="Xiong S."/>
            <person name="Wang X."/>
            <person name="Wei L."/>
            <person name="Li C."/>
            <person name="Ma Q."/>
            <person name="Ju M."/>
            <person name="Zhao R."/>
            <person name="Li G."/>
            <person name="Mu C."/>
            <person name="Tian Q."/>
            <person name="Mei H."/>
            <person name="Zhang T."/>
            <person name="Gao T."/>
            <person name="Zhang H."/>
        </authorList>
    </citation>
    <scope>NUCLEOTIDE SEQUENCE</scope>
    <source>
        <strain evidence="2">KEN1</strain>
    </source>
</reference>
<dbReference type="PANTHER" id="PTHR33223">
    <property type="entry name" value="CCHC-TYPE DOMAIN-CONTAINING PROTEIN"/>
    <property type="match status" value="1"/>
</dbReference>
<dbReference type="AlphaFoldDB" id="A0AAW2TS20"/>
<evidence type="ECO:0000256" key="1">
    <source>
        <dbReference type="SAM" id="MobiDB-lite"/>
    </source>
</evidence>
<dbReference type="EMBL" id="JACGWN010000014">
    <property type="protein sequence ID" value="KAL0406411.1"/>
    <property type="molecule type" value="Genomic_DNA"/>
</dbReference>
<feature type="region of interest" description="Disordered" evidence="1">
    <location>
        <begin position="168"/>
        <end position="190"/>
    </location>
</feature>
<sequence>MDEQIPTRLQQDQSTPAIFQQSTSAAKELPAHRAPSHLPAYDGTSDPAEHIHKFENAALLHKYTDGIKSHVFLITLTNSAQQWIKQEDNKTLRAYIQRFNKAILEVPTAHQEVLVNAFTQGLRGGPLFESLAKKSAIDFLDVLAQTGKYMNLEDAWLMRKSSHDRWRENELSSSNRSRGEPEGCLNPLDP</sequence>
<organism evidence="2">
    <name type="scientific">Sesamum latifolium</name>
    <dbReference type="NCBI Taxonomy" id="2727402"/>
    <lineage>
        <taxon>Eukaryota</taxon>
        <taxon>Viridiplantae</taxon>
        <taxon>Streptophyta</taxon>
        <taxon>Embryophyta</taxon>
        <taxon>Tracheophyta</taxon>
        <taxon>Spermatophyta</taxon>
        <taxon>Magnoliopsida</taxon>
        <taxon>eudicotyledons</taxon>
        <taxon>Gunneridae</taxon>
        <taxon>Pentapetalae</taxon>
        <taxon>asterids</taxon>
        <taxon>lamiids</taxon>
        <taxon>Lamiales</taxon>
        <taxon>Pedaliaceae</taxon>
        <taxon>Sesamum</taxon>
    </lineage>
</organism>
<evidence type="ECO:0008006" key="3">
    <source>
        <dbReference type="Google" id="ProtNLM"/>
    </source>
</evidence>
<gene>
    <name evidence="2" type="ORF">Slati_3955000</name>
</gene>
<evidence type="ECO:0000313" key="2">
    <source>
        <dbReference type="EMBL" id="KAL0406411.1"/>
    </source>
</evidence>
<dbReference type="PANTHER" id="PTHR33223:SF6">
    <property type="entry name" value="CCHC-TYPE DOMAIN-CONTAINING PROTEIN"/>
    <property type="match status" value="1"/>
</dbReference>
<feature type="region of interest" description="Disordered" evidence="1">
    <location>
        <begin position="1"/>
        <end position="44"/>
    </location>
</feature>
<proteinExistence type="predicted"/>
<protein>
    <recommendedName>
        <fullName evidence="3">Retrotransposon gag domain-containing protein</fullName>
    </recommendedName>
</protein>
<reference evidence="2" key="1">
    <citation type="submission" date="2020-06" db="EMBL/GenBank/DDBJ databases">
        <authorList>
            <person name="Li T."/>
            <person name="Hu X."/>
            <person name="Zhang T."/>
            <person name="Song X."/>
            <person name="Zhang H."/>
            <person name="Dai N."/>
            <person name="Sheng W."/>
            <person name="Hou X."/>
            <person name="Wei L."/>
        </authorList>
    </citation>
    <scope>NUCLEOTIDE SEQUENCE</scope>
    <source>
        <strain evidence="2">KEN1</strain>
        <tissue evidence="2">Leaf</tissue>
    </source>
</reference>
<accession>A0AAW2TS20</accession>
<feature type="compositionally biased region" description="Polar residues" evidence="1">
    <location>
        <begin position="7"/>
        <end position="25"/>
    </location>
</feature>
<name>A0AAW2TS20_9LAMI</name>
<comment type="caution">
    <text evidence="2">The sequence shown here is derived from an EMBL/GenBank/DDBJ whole genome shotgun (WGS) entry which is preliminary data.</text>
</comment>